<evidence type="ECO:0000313" key="2">
    <source>
        <dbReference type="EMBL" id="CAB5386332.1"/>
    </source>
</evidence>
<dbReference type="EMBL" id="CAGKOT010000055">
    <property type="protein sequence ID" value="CAB5386332.1"/>
    <property type="molecule type" value="Genomic_DNA"/>
</dbReference>
<gene>
    <name evidence="2" type="ORF">CHRIB12_LOCUS19667</name>
</gene>
<protein>
    <submittedName>
        <fullName evidence="2">Uncharacterized protein</fullName>
    </submittedName>
</protein>
<accession>A0A915ZPV1</accession>
<dbReference type="AlphaFoldDB" id="A0A915ZPV1"/>
<evidence type="ECO:0000313" key="3">
    <source>
        <dbReference type="Proteomes" id="UP000684084"/>
    </source>
</evidence>
<dbReference type="OrthoDB" id="2446982at2759"/>
<organism evidence="2 3">
    <name type="scientific">Rhizophagus irregularis</name>
    <dbReference type="NCBI Taxonomy" id="588596"/>
    <lineage>
        <taxon>Eukaryota</taxon>
        <taxon>Fungi</taxon>
        <taxon>Fungi incertae sedis</taxon>
        <taxon>Mucoromycota</taxon>
        <taxon>Glomeromycotina</taxon>
        <taxon>Glomeromycetes</taxon>
        <taxon>Glomerales</taxon>
        <taxon>Glomeraceae</taxon>
        <taxon>Rhizophagus</taxon>
    </lineage>
</organism>
<dbReference type="VEuPathDB" id="FungiDB:RhiirFUN_018447"/>
<evidence type="ECO:0000256" key="1">
    <source>
        <dbReference type="SAM" id="Coils"/>
    </source>
</evidence>
<dbReference type="Proteomes" id="UP000684084">
    <property type="component" value="Unassembled WGS sequence"/>
</dbReference>
<proteinExistence type="predicted"/>
<keyword evidence="1" id="KW-0175">Coiled coil</keyword>
<name>A0A915ZPV1_9GLOM</name>
<reference evidence="2" key="1">
    <citation type="submission" date="2020-05" db="EMBL/GenBank/DDBJ databases">
        <authorList>
            <person name="Rincon C."/>
            <person name="Sanders R I."/>
            <person name="Robbins C."/>
            <person name="Chaturvedi A."/>
        </authorList>
    </citation>
    <scope>NUCLEOTIDE SEQUENCE</scope>
    <source>
        <strain evidence="2">CHB12</strain>
    </source>
</reference>
<comment type="caution">
    <text evidence="2">The sequence shown here is derived from an EMBL/GenBank/DDBJ whole genome shotgun (WGS) entry which is preliminary data.</text>
</comment>
<sequence>MESELDLLREENARLMAKITGLKFEKAELEARNAKLIERVAKLEEKQLESVWRRILLRKAPGETLQLRVIVSVTTDETGVRMKNNEYSRLLGGK</sequence>
<feature type="coiled-coil region" evidence="1">
    <location>
        <begin position="5"/>
        <end position="46"/>
    </location>
</feature>